<dbReference type="InterPro" id="IPR032675">
    <property type="entry name" value="LRR_dom_sf"/>
</dbReference>
<dbReference type="OrthoDB" id="10032065at2759"/>
<feature type="domain" description="F-box" evidence="1">
    <location>
        <begin position="310"/>
        <end position="361"/>
    </location>
</feature>
<dbReference type="Gene3D" id="3.80.10.10">
    <property type="entry name" value="Ribonuclease Inhibitor"/>
    <property type="match status" value="1"/>
</dbReference>
<comment type="caution">
    <text evidence="2">The sequence shown here is derived from an EMBL/GenBank/DDBJ whole genome shotgun (WGS) entry which is preliminary data.</text>
</comment>
<name>A0A818C1F6_9BILA</name>
<organism evidence="2 3">
    <name type="scientific">Rotaria socialis</name>
    <dbReference type="NCBI Taxonomy" id="392032"/>
    <lineage>
        <taxon>Eukaryota</taxon>
        <taxon>Metazoa</taxon>
        <taxon>Spiralia</taxon>
        <taxon>Gnathifera</taxon>
        <taxon>Rotifera</taxon>
        <taxon>Eurotatoria</taxon>
        <taxon>Bdelloidea</taxon>
        <taxon>Philodinida</taxon>
        <taxon>Philodinidae</taxon>
        <taxon>Rotaria</taxon>
    </lineage>
</organism>
<dbReference type="InterPro" id="IPR001810">
    <property type="entry name" value="F-box_dom"/>
</dbReference>
<evidence type="ECO:0000313" key="2">
    <source>
        <dbReference type="EMBL" id="CAF3426549.1"/>
    </source>
</evidence>
<dbReference type="EMBL" id="CAJNXB010005472">
    <property type="protein sequence ID" value="CAF3426549.1"/>
    <property type="molecule type" value="Genomic_DNA"/>
</dbReference>
<reference evidence="2" key="1">
    <citation type="submission" date="2021-02" db="EMBL/GenBank/DDBJ databases">
        <authorList>
            <person name="Nowell W R."/>
        </authorList>
    </citation>
    <scope>NUCLEOTIDE SEQUENCE</scope>
</reference>
<dbReference type="AlphaFoldDB" id="A0A818C1F6"/>
<dbReference type="Proteomes" id="UP000663825">
    <property type="component" value="Unassembled WGS sequence"/>
</dbReference>
<feature type="domain" description="F-box" evidence="1">
    <location>
        <begin position="9"/>
        <end position="58"/>
    </location>
</feature>
<evidence type="ECO:0000259" key="1">
    <source>
        <dbReference type="PROSITE" id="PS50181"/>
    </source>
</evidence>
<gene>
    <name evidence="2" type="ORF">TIS948_LOCUS29955</name>
</gene>
<sequence>MNIDIPQLPYKFENLPNEILLEIFDYVHLNDLIRAFYNLNYRLNSILFSSNTHLYIVFPDDIIGNSTHKKILLDFIRRQRYIARLRLSNDGPLLEHEFIRFPYIRSLILDIPTSKHIEMVSPKQFPRLEYLRVGYASATVQLNKLHQHIFSNGFPLLKKCSLNNIGEYQSWTGSPSIYSLGIWSNDPRLVIQRVLCASMYLISFHLFLKWPSTYSILQDQIIPQHTHLKYLKLHLSGLWTLEKLDSFLAYIPTVKILDLSSSYFDSLMIYFQWNFKELSYIFSCRLPNLSHFDLPGLSCSTTIIHWSDMSTRLESLPNEILTDMFIYFDISSLYHSFSGLNQRFNNLIQSLKHHALIIEKHNLSLIELYASQIMRLKINTPLPIDINECSNLISLELCQASKNQIEQIRSDIMPNLVYLTIIPPYHISLPMEFTQEVFSNSFHHLRSARLSRLDTFELLPGFQSLSLRTLYITCTNANTIHRVLQACPNLFSLHAQFFGQHHHIVEPISSVYNHSLEKFLLDDPYHNFSFDTLNTIFLCIPNVKYLVLQFSCRVPFIHLVENILTRLTQLDHFECDILESPNDHMVNVEIIQQMNECFRVLESFHNLKFVFYLTTSNNSLISNDQIFPVYGHTLIVDSNVDVGLNRFSNIRRLKFEWFSMTELARISANVLPYLEELNLVYIATLRPYNGSLFLSTIRTLKTRFTDFSSYQTFLSACANLSCFQCSIFTSDKCNYIESPNT</sequence>
<evidence type="ECO:0000313" key="3">
    <source>
        <dbReference type="Proteomes" id="UP000663825"/>
    </source>
</evidence>
<protein>
    <recommendedName>
        <fullName evidence="1">F-box domain-containing protein</fullName>
    </recommendedName>
</protein>
<proteinExistence type="predicted"/>
<dbReference type="PROSITE" id="PS50181">
    <property type="entry name" value="FBOX"/>
    <property type="match status" value="2"/>
</dbReference>
<accession>A0A818C1F6</accession>